<dbReference type="SUPFAM" id="SSF53335">
    <property type="entry name" value="S-adenosyl-L-methionine-dependent methyltransferases"/>
    <property type="match status" value="1"/>
</dbReference>
<dbReference type="PANTHER" id="PTHR43861:SF1">
    <property type="entry name" value="TRANS-ACONITATE 2-METHYLTRANSFERASE"/>
    <property type="match status" value="1"/>
</dbReference>
<evidence type="ECO:0000259" key="3">
    <source>
        <dbReference type="Pfam" id="PF13649"/>
    </source>
</evidence>
<keyword evidence="1 4" id="KW-0489">Methyltransferase</keyword>
<evidence type="ECO:0000313" key="4">
    <source>
        <dbReference type="EMBL" id="OLF10180.1"/>
    </source>
</evidence>
<keyword evidence="5" id="KW-1185">Reference proteome</keyword>
<gene>
    <name evidence="4" type="ORF">BLA60_17195</name>
</gene>
<dbReference type="GO" id="GO:0008168">
    <property type="term" value="F:methyltransferase activity"/>
    <property type="evidence" value="ECO:0007669"/>
    <property type="project" value="UniProtKB-KW"/>
</dbReference>
<dbReference type="GO" id="GO:0032259">
    <property type="term" value="P:methylation"/>
    <property type="evidence" value="ECO:0007669"/>
    <property type="project" value="UniProtKB-KW"/>
</dbReference>
<dbReference type="Pfam" id="PF13649">
    <property type="entry name" value="Methyltransf_25"/>
    <property type="match status" value="1"/>
</dbReference>
<protein>
    <submittedName>
        <fullName evidence="4">SAM-dependent methyltransferase</fullName>
    </submittedName>
</protein>
<organism evidence="4 5">
    <name type="scientific">Actinophytocola xinjiangensis</name>
    <dbReference type="NCBI Taxonomy" id="485602"/>
    <lineage>
        <taxon>Bacteria</taxon>
        <taxon>Bacillati</taxon>
        <taxon>Actinomycetota</taxon>
        <taxon>Actinomycetes</taxon>
        <taxon>Pseudonocardiales</taxon>
        <taxon>Pseudonocardiaceae</taxon>
    </lineage>
</organism>
<name>A0A7Z0WM85_9PSEU</name>
<dbReference type="Proteomes" id="UP000185696">
    <property type="component" value="Unassembled WGS sequence"/>
</dbReference>
<evidence type="ECO:0000313" key="5">
    <source>
        <dbReference type="Proteomes" id="UP000185696"/>
    </source>
</evidence>
<dbReference type="AlphaFoldDB" id="A0A7Z0WM85"/>
<evidence type="ECO:0000256" key="1">
    <source>
        <dbReference type="ARBA" id="ARBA00022603"/>
    </source>
</evidence>
<dbReference type="Gene3D" id="3.40.50.150">
    <property type="entry name" value="Vaccinia Virus protein VP39"/>
    <property type="match status" value="1"/>
</dbReference>
<dbReference type="EMBL" id="MSIF01000007">
    <property type="protein sequence ID" value="OLF10180.1"/>
    <property type="molecule type" value="Genomic_DNA"/>
</dbReference>
<accession>A0A7Z0WM85</accession>
<evidence type="ECO:0000256" key="2">
    <source>
        <dbReference type="ARBA" id="ARBA00022679"/>
    </source>
</evidence>
<reference evidence="4 5" key="1">
    <citation type="submission" date="2016-12" db="EMBL/GenBank/DDBJ databases">
        <title>The draft genome sequence of Actinophytocola xinjiangensis.</title>
        <authorList>
            <person name="Wang W."/>
            <person name="Yuan L."/>
        </authorList>
    </citation>
    <scope>NUCLEOTIDE SEQUENCE [LARGE SCALE GENOMIC DNA]</scope>
    <source>
        <strain evidence="4 5">CGMCC 4.4663</strain>
    </source>
</reference>
<dbReference type="InterPro" id="IPR029063">
    <property type="entry name" value="SAM-dependent_MTases_sf"/>
</dbReference>
<keyword evidence="2 4" id="KW-0808">Transferase</keyword>
<comment type="caution">
    <text evidence="4">The sequence shown here is derived from an EMBL/GenBank/DDBJ whole genome shotgun (WGS) entry which is preliminary data.</text>
</comment>
<dbReference type="CDD" id="cd02440">
    <property type="entry name" value="AdoMet_MTases"/>
    <property type="match status" value="1"/>
</dbReference>
<feature type="domain" description="Methyltransferase" evidence="3">
    <location>
        <begin position="48"/>
        <end position="138"/>
    </location>
</feature>
<dbReference type="OrthoDB" id="9805171at2"/>
<sequence length="209" mass="22003">MTSTEATTRTAYDSVATLYAELVDGWVAAAPLERAFLAAFAELVDGPVADVGCGPGHLTGHLHSLGVDVHGVDVSPEMVALARAAFPHLSFAVGSMTALDVADGSLGGILAHFSTIHTPPAELAAVLAEFHRALAPGGHLNLGFFGSETGSEPTPFDHRVTTAYHWPADTLADLVCRNGFVEVARLARKPGERERFLQSQLLVVKPQLS</sequence>
<proteinExistence type="predicted"/>
<dbReference type="InterPro" id="IPR041698">
    <property type="entry name" value="Methyltransf_25"/>
</dbReference>
<dbReference type="RefSeq" id="WP_075133901.1">
    <property type="nucleotide sequence ID" value="NZ_MSIF01000007.1"/>
</dbReference>
<dbReference type="PANTHER" id="PTHR43861">
    <property type="entry name" value="TRANS-ACONITATE 2-METHYLTRANSFERASE-RELATED"/>
    <property type="match status" value="1"/>
</dbReference>